<dbReference type="SUPFAM" id="SSF81301">
    <property type="entry name" value="Nucleotidyltransferase"/>
    <property type="match status" value="1"/>
</dbReference>
<gene>
    <name evidence="2" type="primary">rsfS</name>
    <name evidence="3" type="ORF">HELGO_WM19141</name>
</gene>
<dbReference type="NCBIfam" id="TIGR00090">
    <property type="entry name" value="rsfS_iojap_ybeB"/>
    <property type="match status" value="1"/>
</dbReference>
<reference evidence="3" key="1">
    <citation type="submission" date="2020-01" db="EMBL/GenBank/DDBJ databases">
        <authorList>
            <person name="Meier V. D."/>
            <person name="Meier V D."/>
        </authorList>
    </citation>
    <scope>NUCLEOTIDE SEQUENCE</scope>
    <source>
        <strain evidence="3">HLG_WM_MAG_10</strain>
    </source>
</reference>
<dbReference type="InterPro" id="IPR043519">
    <property type="entry name" value="NT_sf"/>
</dbReference>
<dbReference type="PANTHER" id="PTHR21043">
    <property type="entry name" value="IOJAP SUPERFAMILY ORTHOLOG"/>
    <property type="match status" value="1"/>
</dbReference>
<dbReference type="GO" id="GO:0043023">
    <property type="term" value="F:ribosomal large subunit binding"/>
    <property type="evidence" value="ECO:0007669"/>
    <property type="project" value="TreeGrafter"/>
</dbReference>
<dbReference type="GO" id="GO:0090071">
    <property type="term" value="P:negative regulation of ribosome biogenesis"/>
    <property type="evidence" value="ECO:0007669"/>
    <property type="project" value="UniProtKB-UniRule"/>
</dbReference>
<keyword evidence="2" id="KW-0810">Translation regulation</keyword>
<comment type="similarity">
    <text evidence="1 2">Belongs to the Iojap/RsfS family.</text>
</comment>
<dbReference type="PANTHER" id="PTHR21043:SF0">
    <property type="entry name" value="MITOCHONDRIAL ASSEMBLY OF RIBOSOMAL LARGE SUBUNIT PROTEIN 1"/>
    <property type="match status" value="1"/>
</dbReference>
<evidence type="ECO:0000256" key="1">
    <source>
        <dbReference type="ARBA" id="ARBA00010574"/>
    </source>
</evidence>
<dbReference type="Pfam" id="PF02410">
    <property type="entry name" value="RsfS"/>
    <property type="match status" value="1"/>
</dbReference>
<comment type="subunit">
    <text evidence="2">Interacts with ribosomal protein uL14 (rplN).</text>
</comment>
<sequence length="136" mass="15692">MLRSKNITLLSNKDSAFQQDAQDSNALTTLIIDAIQDNKGKEIALFDMRQLEEASSEFFILCNGNSKTQILGILKNIERRVYEEFGIRPNHSEGQEMNWMLLDYFSVVVHIFSGEKRAFYNLDDLWSDAKVTKYDS</sequence>
<comment type="subcellular location">
    <subcellularLocation>
        <location evidence="2">Cytoplasm</location>
    </subcellularLocation>
</comment>
<dbReference type="GO" id="GO:0042256">
    <property type="term" value="P:cytosolic ribosome assembly"/>
    <property type="evidence" value="ECO:0007669"/>
    <property type="project" value="UniProtKB-UniRule"/>
</dbReference>
<dbReference type="Gene3D" id="3.30.460.10">
    <property type="entry name" value="Beta Polymerase, domain 2"/>
    <property type="match status" value="1"/>
</dbReference>
<proteinExistence type="inferred from homology"/>
<name>A0A6S6TS76_9BACT</name>
<organism evidence="3">
    <name type="scientific">uncultured Aureispira sp</name>
    <dbReference type="NCBI Taxonomy" id="1331704"/>
    <lineage>
        <taxon>Bacteria</taxon>
        <taxon>Pseudomonadati</taxon>
        <taxon>Bacteroidota</taxon>
        <taxon>Saprospiria</taxon>
        <taxon>Saprospirales</taxon>
        <taxon>Saprospiraceae</taxon>
        <taxon>Aureispira</taxon>
        <taxon>environmental samples</taxon>
    </lineage>
</organism>
<evidence type="ECO:0000256" key="2">
    <source>
        <dbReference type="HAMAP-Rule" id="MF_01477"/>
    </source>
</evidence>
<comment type="function">
    <text evidence="2">Functions as a ribosomal silencing factor. Interacts with ribosomal protein uL14 (rplN), blocking formation of intersubunit bridge B8. Prevents association of the 30S and 50S ribosomal subunits and the formation of functional ribosomes, thus repressing translation.</text>
</comment>
<dbReference type="AlphaFoldDB" id="A0A6S6TS76"/>
<keyword evidence="2" id="KW-0963">Cytoplasm</keyword>
<protein>
    <recommendedName>
        <fullName evidence="2">Ribosomal silencing factor RsfS</fullName>
    </recommendedName>
</protein>
<dbReference type="InterPro" id="IPR004394">
    <property type="entry name" value="Iojap/RsfS/C7orf30"/>
</dbReference>
<dbReference type="HAMAP" id="MF_01477">
    <property type="entry name" value="Iojap_RsfS"/>
    <property type="match status" value="1"/>
</dbReference>
<dbReference type="EMBL" id="CACVAQ010000331">
    <property type="protein sequence ID" value="CAA6823652.1"/>
    <property type="molecule type" value="Genomic_DNA"/>
</dbReference>
<evidence type="ECO:0000313" key="3">
    <source>
        <dbReference type="EMBL" id="CAA6823652.1"/>
    </source>
</evidence>
<dbReference type="GO" id="GO:0017148">
    <property type="term" value="P:negative regulation of translation"/>
    <property type="evidence" value="ECO:0007669"/>
    <property type="project" value="UniProtKB-UniRule"/>
</dbReference>
<dbReference type="GO" id="GO:0005737">
    <property type="term" value="C:cytoplasm"/>
    <property type="evidence" value="ECO:0007669"/>
    <property type="project" value="UniProtKB-SubCell"/>
</dbReference>
<accession>A0A6S6TS76</accession>
<keyword evidence="2" id="KW-0678">Repressor</keyword>